<dbReference type="Proteomes" id="UP001176941">
    <property type="component" value="Chromosome 10"/>
</dbReference>
<reference evidence="1" key="1">
    <citation type="submission" date="2023-04" db="EMBL/GenBank/DDBJ databases">
        <authorList>
            <consortium name="ELIXIR-Norway"/>
        </authorList>
    </citation>
    <scope>NUCLEOTIDE SEQUENCE [LARGE SCALE GENOMIC DNA]</scope>
</reference>
<evidence type="ECO:0000313" key="1">
    <source>
        <dbReference type="EMBL" id="CAI9153487.1"/>
    </source>
</evidence>
<keyword evidence="2" id="KW-1185">Reference proteome</keyword>
<dbReference type="EMBL" id="OX459946">
    <property type="protein sequence ID" value="CAI9153487.1"/>
    <property type="molecule type" value="Genomic_DNA"/>
</dbReference>
<evidence type="ECO:0000313" key="2">
    <source>
        <dbReference type="Proteomes" id="UP001176941"/>
    </source>
</evidence>
<organism evidence="1 2">
    <name type="scientific">Rangifer tarandus platyrhynchus</name>
    <name type="common">Svalbard reindeer</name>
    <dbReference type="NCBI Taxonomy" id="3082113"/>
    <lineage>
        <taxon>Eukaryota</taxon>
        <taxon>Metazoa</taxon>
        <taxon>Chordata</taxon>
        <taxon>Craniata</taxon>
        <taxon>Vertebrata</taxon>
        <taxon>Euteleostomi</taxon>
        <taxon>Mammalia</taxon>
        <taxon>Eutheria</taxon>
        <taxon>Laurasiatheria</taxon>
        <taxon>Artiodactyla</taxon>
        <taxon>Ruminantia</taxon>
        <taxon>Pecora</taxon>
        <taxon>Cervidae</taxon>
        <taxon>Odocoileinae</taxon>
        <taxon>Rangifer</taxon>
    </lineage>
</organism>
<gene>
    <name evidence="1" type="ORF">MRATA1EN1_LOCUS2449</name>
</gene>
<protein>
    <submittedName>
        <fullName evidence="1">Uncharacterized protein</fullName>
    </submittedName>
</protein>
<accession>A0ABN8XVT1</accession>
<sequence length="121" mass="13482">MVTLCSWWMWKGHSWERGYPLKGGYGLLISVFIIKDKLKLGAWSLVTMDVSVVPQAHMASYSLAPPRLELNFGLSLVSELELRLGRELPKFPQQDIIRIAQLAAAHFSGLSSDAASPRKPC</sequence>
<proteinExistence type="predicted"/>
<name>A0ABN8XVT1_RANTA</name>